<reference evidence="3 4" key="1">
    <citation type="journal article" date="2018" name="Front. Microbiol.">
        <title>Genome-Wide Analysis of Corynespora cassiicola Leaf Fall Disease Putative Effectors.</title>
        <authorList>
            <person name="Lopez D."/>
            <person name="Ribeiro S."/>
            <person name="Label P."/>
            <person name="Fumanal B."/>
            <person name="Venisse J.S."/>
            <person name="Kohler A."/>
            <person name="de Oliveira R.R."/>
            <person name="Labutti K."/>
            <person name="Lipzen A."/>
            <person name="Lail K."/>
            <person name="Bauer D."/>
            <person name="Ohm R.A."/>
            <person name="Barry K.W."/>
            <person name="Spatafora J."/>
            <person name="Grigoriev I.V."/>
            <person name="Martin F.M."/>
            <person name="Pujade-Renaud V."/>
        </authorList>
    </citation>
    <scope>NUCLEOTIDE SEQUENCE [LARGE SCALE GENOMIC DNA]</scope>
    <source>
        <strain evidence="3 4">Philippines</strain>
    </source>
</reference>
<feature type="region of interest" description="Disordered" evidence="1">
    <location>
        <begin position="1"/>
        <end position="21"/>
    </location>
</feature>
<dbReference type="Proteomes" id="UP000240883">
    <property type="component" value="Unassembled WGS sequence"/>
</dbReference>
<feature type="compositionally biased region" description="Polar residues" evidence="1">
    <location>
        <begin position="7"/>
        <end position="16"/>
    </location>
</feature>
<evidence type="ECO:0000313" key="4">
    <source>
        <dbReference type="Proteomes" id="UP000240883"/>
    </source>
</evidence>
<dbReference type="AlphaFoldDB" id="A0A2T2PBT8"/>
<sequence length="146" mass="16025">MPPPSAAPTQSLTPSHVASHDEAESIAAAHRAHMNPPWIFVLSAFWLLTALFFVLKTMFAPLQNLSSRAGGRFFALGLPEGYAIVGTKAKGKSVRGKEEQSRDEEDARESQQRATRIWTVEEGVVEMGRLDGGERAMERKDGFVTV</sequence>
<proteinExistence type="predicted"/>
<feature type="transmembrane region" description="Helical" evidence="2">
    <location>
        <begin position="38"/>
        <end position="59"/>
    </location>
</feature>
<keyword evidence="2" id="KW-0472">Membrane</keyword>
<keyword evidence="4" id="KW-1185">Reference proteome</keyword>
<accession>A0A2T2PBT8</accession>
<evidence type="ECO:0000256" key="2">
    <source>
        <dbReference type="SAM" id="Phobius"/>
    </source>
</evidence>
<name>A0A2T2PBT8_CORCC</name>
<evidence type="ECO:0000313" key="3">
    <source>
        <dbReference type="EMBL" id="PSN75094.1"/>
    </source>
</evidence>
<organism evidence="3 4">
    <name type="scientific">Corynespora cassiicola Philippines</name>
    <dbReference type="NCBI Taxonomy" id="1448308"/>
    <lineage>
        <taxon>Eukaryota</taxon>
        <taxon>Fungi</taxon>
        <taxon>Dikarya</taxon>
        <taxon>Ascomycota</taxon>
        <taxon>Pezizomycotina</taxon>
        <taxon>Dothideomycetes</taxon>
        <taxon>Pleosporomycetidae</taxon>
        <taxon>Pleosporales</taxon>
        <taxon>Corynesporascaceae</taxon>
        <taxon>Corynespora</taxon>
    </lineage>
</organism>
<protein>
    <submittedName>
        <fullName evidence="3">Uncharacterized protein</fullName>
    </submittedName>
</protein>
<keyword evidence="2" id="KW-1133">Transmembrane helix</keyword>
<dbReference type="EMBL" id="KZ678128">
    <property type="protein sequence ID" value="PSN75094.1"/>
    <property type="molecule type" value="Genomic_DNA"/>
</dbReference>
<gene>
    <name evidence="3" type="ORF">BS50DRAFT_671340</name>
</gene>
<evidence type="ECO:0000256" key="1">
    <source>
        <dbReference type="SAM" id="MobiDB-lite"/>
    </source>
</evidence>
<keyword evidence="2" id="KW-0812">Transmembrane</keyword>
<feature type="region of interest" description="Disordered" evidence="1">
    <location>
        <begin position="89"/>
        <end position="113"/>
    </location>
</feature>